<dbReference type="EMBL" id="JWZX01003264">
    <property type="protein sequence ID" value="KOO22642.1"/>
    <property type="molecule type" value="Genomic_DNA"/>
</dbReference>
<feature type="region of interest" description="Disordered" evidence="1">
    <location>
        <begin position="136"/>
        <end position="183"/>
    </location>
</feature>
<evidence type="ECO:0000256" key="1">
    <source>
        <dbReference type="SAM" id="MobiDB-lite"/>
    </source>
</evidence>
<dbReference type="AlphaFoldDB" id="A0A0M0J8H0"/>
<feature type="compositionally biased region" description="Low complexity" evidence="1">
    <location>
        <begin position="168"/>
        <end position="183"/>
    </location>
</feature>
<reference evidence="3" key="1">
    <citation type="journal article" date="2015" name="PLoS Genet.">
        <title>Genome Sequence and Transcriptome Analyses of Chrysochromulina tobin: Metabolic Tools for Enhanced Algal Fitness in the Prominent Order Prymnesiales (Haptophyceae).</title>
        <authorList>
            <person name="Hovde B.T."/>
            <person name="Deodato C.R."/>
            <person name="Hunsperger H.M."/>
            <person name="Ryken S.A."/>
            <person name="Yost W."/>
            <person name="Jha R.K."/>
            <person name="Patterson J."/>
            <person name="Monnat R.J. Jr."/>
            <person name="Barlow S.B."/>
            <person name="Starkenburg S.R."/>
            <person name="Cattolico R.A."/>
        </authorList>
    </citation>
    <scope>NUCLEOTIDE SEQUENCE</scope>
    <source>
        <strain evidence="3">CCMP291</strain>
    </source>
</reference>
<comment type="caution">
    <text evidence="2">The sequence shown here is derived from an EMBL/GenBank/DDBJ whole genome shotgun (WGS) entry which is preliminary data.</text>
</comment>
<feature type="region of interest" description="Disordered" evidence="1">
    <location>
        <begin position="31"/>
        <end position="93"/>
    </location>
</feature>
<evidence type="ECO:0000313" key="2">
    <source>
        <dbReference type="EMBL" id="KOO22642.1"/>
    </source>
</evidence>
<name>A0A0M0J8H0_9EUKA</name>
<dbReference type="Proteomes" id="UP000037460">
    <property type="component" value="Unassembled WGS sequence"/>
</dbReference>
<feature type="compositionally biased region" description="Low complexity" evidence="1">
    <location>
        <begin position="59"/>
        <end position="71"/>
    </location>
</feature>
<protein>
    <submittedName>
        <fullName evidence="2">Uncharacterized protein</fullName>
    </submittedName>
</protein>
<evidence type="ECO:0000313" key="3">
    <source>
        <dbReference type="Proteomes" id="UP000037460"/>
    </source>
</evidence>
<accession>A0A0M0J8H0</accession>
<organism evidence="2 3">
    <name type="scientific">Chrysochromulina tobinii</name>
    <dbReference type="NCBI Taxonomy" id="1460289"/>
    <lineage>
        <taxon>Eukaryota</taxon>
        <taxon>Haptista</taxon>
        <taxon>Haptophyta</taxon>
        <taxon>Prymnesiophyceae</taxon>
        <taxon>Prymnesiales</taxon>
        <taxon>Chrysochromulinaceae</taxon>
        <taxon>Chrysochromulina</taxon>
    </lineage>
</organism>
<sequence>MATVRDAHLLEESLMESLQVAHVEARQRVVIPPSSSSSPRVHSSPRLLRPGTAPSNGRPVPHVLHSVSSSHDAATVQRWTGEPGVDDESLPSERENKSYLETLAARAADLASELYRLKLVGGMDLTGKVSSPRMYAGRMGSSPKIAPHKKSVSGRTAAASGRSKKSGSARAHQSVAAAEPTTCAPAEATARAVSYEEPSNPFFLSGRHVAAADLPITGQEHSSTPSDPTGYGQGLVHAMTLELEVEQEKRVAHLQQLGVKRLRSQAIARAWSAWHSTWFEMTKARQVMIATDCL</sequence>
<feature type="compositionally biased region" description="Low complexity" evidence="1">
    <location>
        <begin position="31"/>
        <end position="50"/>
    </location>
</feature>
<keyword evidence="3" id="KW-1185">Reference proteome</keyword>
<proteinExistence type="predicted"/>
<gene>
    <name evidence="2" type="ORF">Ctob_003386</name>
</gene>